<evidence type="ECO:0000313" key="2">
    <source>
        <dbReference type="Proteomes" id="UP000004994"/>
    </source>
</evidence>
<sequence length="208" mass="23553">MPIPSSLPNISRKIGKISHIKSRKLKHIFGVFLSIREMDSVAVCVPYASGSFDSPVTGFSFTISSAVLIDDVFYFSNDLFSPKLNFHLLDFVKKSNLPTRIDKSHDENFSDKILGDSFPCIQALEYFCLLIFICDEVFDTFVISNMRHIHAQRWVVPGEQVSDLVQTTGYNSSMENKSNSKDQILGLQIQKQNPLVWTGNGDRVLRQK</sequence>
<reference evidence="1" key="1">
    <citation type="journal article" date="2012" name="Nature">
        <title>The tomato genome sequence provides insights into fleshy fruit evolution.</title>
        <authorList>
            <consortium name="Tomato Genome Consortium"/>
        </authorList>
    </citation>
    <scope>NUCLEOTIDE SEQUENCE [LARGE SCALE GENOMIC DNA]</scope>
    <source>
        <strain evidence="1">cv. Heinz 1706</strain>
    </source>
</reference>
<dbReference type="AlphaFoldDB" id="A0A3Q7F7L7"/>
<protein>
    <submittedName>
        <fullName evidence="1">Uncharacterized protein</fullName>
    </submittedName>
</protein>
<reference evidence="1" key="2">
    <citation type="submission" date="2019-01" db="UniProtKB">
        <authorList>
            <consortium name="EnsemblPlants"/>
        </authorList>
    </citation>
    <scope>IDENTIFICATION</scope>
    <source>
        <strain evidence="1">cv. Heinz 1706</strain>
    </source>
</reference>
<proteinExistence type="predicted"/>
<dbReference type="InParanoid" id="A0A3Q7F7L7"/>
<accession>A0A3Q7F7L7</accession>
<keyword evidence="2" id="KW-1185">Reference proteome</keyword>
<dbReference type="Proteomes" id="UP000004994">
    <property type="component" value="Chromosome 1"/>
</dbReference>
<evidence type="ECO:0000313" key="1">
    <source>
        <dbReference type="EnsemblPlants" id="Solyc01g098817.1.1"/>
    </source>
</evidence>
<dbReference type="EnsemblPlants" id="Solyc01g098817.1.1">
    <property type="protein sequence ID" value="Solyc01g098817.1.1"/>
    <property type="gene ID" value="Solyc01g098817.1"/>
</dbReference>
<organism evidence="1">
    <name type="scientific">Solanum lycopersicum</name>
    <name type="common">Tomato</name>
    <name type="synonym">Lycopersicon esculentum</name>
    <dbReference type="NCBI Taxonomy" id="4081"/>
    <lineage>
        <taxon>Eukaryota</taxon>
        <taxon>Viridiplantae</taxon>
        <taxon>Streptophyta</taxon>
        <taxon>Embryophyta</taxon>
        <taxon>Tracheophyta</taxon>
        <taxon>Spermatophyta</taxon>
        <taxon>Magnoliopsida</taxon>
        <taxon>eudicotyledons</taxon>
        <taxon>Gunneridae</taxon>
        <taxon>Pentapetalae</taxon>
        <taxon>asterids</taxon>
        <taxon>lamiids</taxon>
        <taxon>Solanales</taxon>
        <taxon>Solanaceae</taxon>
        <taxon>Solanoideae</taxon>
        <taxon>Solaneae</taxon>
        <taxon>Solanum</taxon>
        <taxon>Solanum subgen. Lycopersicon</taxon>
    </lineage>
</organism>
<dbReference type="Gramene" id="Solyc01g098817.1.1">
    <property type="protein sequence ID" value="Solyc01g098817.1.1"/>
    <property type="gene ID" value="Solyc01g098817.1"/>
</dbReference>
<name>A0A3Q7F7L7_SOLLC</name>